<evidence type="ECO:0000313" key="2">
    <source>
        <dbReference type="EMBL" id="CAE8613886.1"/>
    </source>
</evidence>
<reference evidence="2" key="1">
    <citation type="submission" date="2021-02" db="EMBL/GenBank/DDBJ databases">
        <authorList>
            <person name="Dougan E. K."/>
            <person name="Rhodes N."/>
            <person name="Thang M."/>
            <person name="Chan C."/>
        </authorList>
    </citation>
    <scope>NUCLEOTIDE SEQUENCE</scope>
</reference>
<dbReference type="Proteomes" id="UP000654075">
    <property type="component" value="Unassembled WGS sequence"/>
</dbReference>
<protein>
    <submittedName>
        <fullName evidence="2">Uncharacterized protein</fullName>
    </submittedName>
</protein>
<evidence type="ECO:0000313" key="3">
    <source>
        <dbReference type="Proteomes" id="UP000654075"/>
    </source>
</evidence>
<keyword evidence="3" id="KW-1185">Reference proteome</keyword>
<sequence length="107" mass="11306">MCYASMPQLNGHEQSSNCSSGFPSCPSQADSLSHSRSPLTEGVHGNSEEALHIGGCCLTIAAFPVEVIVAMCLTCCCCLCFSFVYCDISYPSVMDGPCRLDAEVAIV</sequence>
<organism evidence="2 3">
    <name type="scientific">Polarella glacialis</name>
    <name type="common">Dinoflagellate</name>
    <dbReference type="NCBI Taxonomy" id="89957"/>
    <lineage>
        <taxon>Eukaryota</taxon>
        <taxon>Sar</taxon>
        <taxon>Alveolata</taxon>
        <taxon>Dinophyceae</taxon>
        <taxon>Suessiales</taxon>
        <taxon>Suessiaceae</taxon>
        <taxon>Polarella</taxon>
    </lineage>
</organism>
<evidence type="ECO:0000256" key="1">
    <source>
        <dbReference type="SAM" id="MobiDB-lite"/>
    </source>
</evidence>
<name>A0A813FKD2_POLGL</name>
<accession>A0A813FKD2</accession>
<comment type="caution">
    <text evidence="2">The sequence shown here is derived from an EMBL/GenBank/DDBJ whole genome shotgun (WGS) entry which is preliminary data.</text>
</comment>
<proteinExistence type="predicted"/>
<gene>
    <name evidence="2" type="ORF">PGLA1383_LOCUS31627</name>
</gene>
<feature type="compositionally biased region" description="Polar residues" evidence="1">
    <location>
        <begin position="7"/>
        <end position="38"/>
    </location>
</feature>
<dbReference type="AlphaFoldDB" id="A0A813FKD2"/>
<feature type="region of interest" description="Disordered" evidence="1">
    <location>
        <begin position="1"/>
        <end position="43"/>
    </location>
</feature>
<dbReference type="EMBL" id="CAJNNV010025325">
    <property type="protein sequence ID" value="CAE8613886.1"/>
    <property type="molecule type" value="Genomic_DNA"/>
</dbReference>